<dbReference type="Gene3D" id="3.40.50.1110">
    <property type="entry name" value="SGNH hydrolase"/>
    <property type="match status" value="1"/>
</dbReference>
<dbReference type="eggNOG" id="COG2755">
    <property type="taxonomic scope" value="Bacteria"/>
</dbReference>
<proteinExistence type="predicted"/>
<accession>D9SRY1</accession>
<dbReference type="Gene3D" id="3.40.50.720">
    <property type="entry name" value="NAD(P)-binding Rossmann-like Domain"/>
    <property type="match status" value="1"/>
</dbReference>
<dbReference type="STRING" id="573061.Clocel_0727"/>
<evidence type="ECO:0000313" key="2">
    <source>
        <dbReference type="Proteomes" id="UP000002730"/>
    </source>
</evidence>
<organism evidence="1 2">
    <name type="scientific">Clostridium cellulovorans (strain ATCC 35296 / DSM 3052 / OCM 3 / 743B)</name>
    <dbReference type="NCBI Taxonomy" id="573061"/>
    <lineage>
        <taxon>Bacteria</taxon>
        <taxon>Bacillati</taxon>
        <taxon>Bacillota</taxon>
        <taxon>Clostridia</taxon>
        <taxon>Eubacteriales</taxon>
        <taxon>Clostridiaceae</taxon>
        <taxon>Clostridium</taxon>
    </lineage>
</organism>
<dbReference type="InterPro" id="IPR036514">
    <property type="entry name" value="SGNH_hydro_sf"/>
</dbReference>
<gene>
    <name evidence="1" type="ordered locus">Clocel_0727</name>
</gene>
<dbReference type="OrthoDB" id="1885963at2"/>
<dbReference type="Proteomes" id="UP000002730">
    <property type="component" value="Chromosome"/>
</dbReference>
<reference evidence="1 2" key="1">
    <citation type="submission" date="2010-08" db="EMBL/GenBank/DDBJ databases">
        <title>Complete sequence of Clostridium cellulovorans 743B.</title>
        <authorList>
            <consortium name="US DOE Joint Genome Institute"/>
            <person name="Lucas S."/>
            <person name="Copeland A."/>
            <person name="Lapidus A."/>
            <person name="Cheng J.-F."/>
            <person name="Bruce D."/>
            <person name="Goodwin L."/>
            <person name="Pitluck S."/>
            <person name="Chertkov O."/>
            <person name="Detter J.C."/>
            <person name="Han C."/>
            <person name="Tapia R."/>
            <person name="Land M."/>
            <person name="Hauser L."/>
            <person name="Chang Y.-J."/>
            <person name="Jeffries C."/>
            <person name="Kyrpides N."/>
            <person name="Ivanova N."/>
            <person name="Mikhailova N."/>
            <person name="Hemme C.L."/>
            <person name="Woyke T."/>
        </authorList>
    </citation>
    <scope>NUCLEOTIDE SEQUENCE [LARGE SCALE GENOMIC DNA]</scope>
    <source>
        <strain evidence="2">ATCC 35296 / DSM 3052 / OCM 3 / 743B</strain>
    </source>
</reference>
<dbReference type="AlphaFoldDB" id="D9SRY1"/>
<dbReference type="RefSeq" id="WP_010074721.1">
    <property type="nucleotide sequence ID" value="NC_014393.1"/>
</dbReference>
<evidence type="ECO:0000313" key="1">
    <source>
        <dbReference type="EMBL" id="ADL50498.1"/>
    </source>
</evidence>
<protein>
    <submittedName>
        <fullName evidence="1">Uncharacterized protein</fullName>
    </submittedName>
</protein>
<keyword evidence="2" id="KW-1185">Reference proteome</keyword>
<dbReference type="EMBL" id="CP002160">
    <property type="protein sequence ID" value="ADL50498.1"/>
    <property type="molecule type" value="Genomic_DNA"/>
</dbReference>
<name>D9SRY1_CLOC7</name>
<dbReference type="KEGG" id="ccb:Clocel_0727"/>
<dbReference type="SUPFAM" id="SSF52266">
    <property type="entry name" value="SGNH hydrolase"/>
    <property type="match status" value="1"/>
</dbReference>
<dbReference type="HOGENOM" id="CLU_655069_0_0_9"/>
<sequence>MDIIIFGTSDKRIRIEETLKNIHKIVGYTDVSPKVQYINNTKVYRLEDLKSISYDYIVLGIDNAKVCKGVIEYLIKKYKIESSKIVDFYYFYYNGVPSQKVDRVMQHPNNKDGYNGIILGLSHSEVGINPKYLKANFCNLSVSSQDIYYNLMTLKHCIKNYPDKIKNLRYAIIDMFDYTYFNFDVSLSNKIIHYYSWGGYHKAYHNYLENKRYSPDINDELSKKNFKIIESLSSQELTLRDELFENMYDDTQCKLFNDFPSASNRNKRIEKGFNDFCMPDHMPKHAKKRYQKTIDENISYFDEILNSLHTINANIKIYIVLIPRYDAVEEIHRIEYVNWKREFEEIIYKFQQKYQFKYLDFKDYKQISNNNNFYYDTAHLNYDGATAFTNLLNSHID</sequence>